<dbReference type="AlphaFoldDB" id="A0A8V1A2Q7"/>
<evidence type="ECO:0000256" key="7">
    <source>
        <dbReference type="SAM" id="Coils"/>
    </source>
</evidence>
<dbReference type="Gene3D" id="6.10.140.1710">
    <property type="match status" value="1"/>
</dbReference>
<gene>
    <name evidence="10" type="primary">PSMD9</name>
</gene>
<dbReference type="PANTHER" id="PTHR12651">
    <property type="entry name" value="26S PROTEASOME NON-ATPASE REGULATORY SUBUNIT 9"/>
    <property type="match status" value="1"/>
</dbReference>
<dbReference type="Gene3D" id="2.30.42.10">
    <property type="match status" value="1"/>
</dbReference>
<keyword evidence="11" id="KW-1185">Reference proteome</keyword>
<dbReference type="GO" id="GO:0005634">
    <property type="term" value="C:nucleus"/>
    <property type="evidence" value="ECO:0000318"/>
    <property type="project" value="GO_Central"/>
</dbReference>
<evidence type="ECO:0000256" key="3">
    <source>
        <dbReference type="ARBA" id="ARBA00023186"/>
    </source>
</evidence>
<keyword evidence="12" id="KW-1267">Proteomics identification</keyword>
<dbReference type="Proteomes" id="UP000000539">
    <property type="component" value="Chromosome 15"/>
</dbReference>
<organism evidence="10 11">
    <name type="scientific">Gallus gallus</name>
    <name type="common">Chicken</name>
    <dbReference type="NCBI Taxonomy" id="9031"/>
    <lineage>
        <taxon>Eukaryota</taxon>
        <taxon>Metazoa</taxon>
        <taxon>Chordata</taxon>
        <taxon>Craniata</taxon>
        <taxon>Vertebrata</taxon>
        <taxon>Euteleostomi</taxon>
        <taxon>Archelosauria</taxon>
        <taxon>Archosauria</taxon>
        <taxon>Dinosauria</taxon>
        <taxon>Saurischia</taxon>
        <taxon>Theropoda</taxon>
        <taxon>Coelurosauria</taxon>
        <taxon>Aves</taxon>
        <taxon>Neognathae</taxon>
        <taxon>Galloanserae</taxon>
        <taxon>Galliformes</taxon>
        <taxon>Phasianidae</taxon>
        <taxon>Phasianinae</taxon>
        <taxon>Gallus</taxon>
    </lineage>
</organism>
<feature type="domain" description="PDZ" evidence="9">
    <location>
        <begin position="218"/>
        <end position="308"/>
    </location>
</feature>
<keyword evidence="3" id="KW-0143">Chaperone</keyword>
<comment type="function">
    <text evidence="5">Acts as a chaperone during the assembly of the 26S proteasome, specifically of the base subcomplex of the PA700/19S regulatory complex (RC). During the base subcomplex assembly is part of an intermediate PSMD9:PSMC6:PSMC3 module, also known as modulator trimer complex; PSMD9 is released during the further base assembly process.</text>
</comment>
<accession>A0A8V1A2Q7</accession>
<dbReference type="PANTHER" id="PTHR12651:SF1">
    <property type="entry name" value="26S PROTEASOME NON-ATPASE REGULATORY SUBUNIT 9"/>
    <property type="match status" value="1"/>
</dbReference>
<feature type="coiled-coil region" evidence="7">
    <location>
        <begin position="199"/>
        <end position="243"/>
    </location>
</feature>
<dbReference type="GO" id="GO:0070682">
    <property type="term" value="P:proteasome regulatory particle assembly"/>
    <property type="evidence" value="ECO:0000318"/>
    <property type="project" value="GO_Central"/>
</dbReference>
<dbReference type="InterPro" id="IPR036034">
    <property type="entry name" value="PDZ_sf"/>
</dbReference>
<keyword evidence="7" id="KW-0175">Coiled coil</keyword>
<evidence type="ECO:0007829" key="12">
    <source>
        <dbReference type="PeptideAtlas" id="A0A8V1A2Q7"/>
    </source>
</evidence>
<comment type="similarity">
    <text evidence="1">Belongs to the proteasome subunit p27 family.</text>
</comment>
<reference evidence="10" key="3">
    <citation type="submission" date="2025-09" db="UniProtKB">
        <authorList>
            <consortium name="Ensembl"/>
        </authorList>
    </citation>
    <scope>IDENTIFICATION</scope>
    <source>
        <strain evidence="10">broiler</strain>
    </source>
</reference>
<reference evidence="10" key="1">
    <citation type="submission" date="2020-11" db="EMBL/GenBank/DDBJ databases">
        <title>Gallus gallus (Chicken) genome, bGalGal1, GRCg7b, maternal haplotype autosomes + Z &amp; W.</title>
        <authorList>
            <person name="Warren W."/>
            <person name="Formenti G."/>
            <person name="Fedrigo O."/>
            <person name="Haase B."/>
            <person name="Mountcastle J."/>
            <person name="Balacco J."/>
            <person name="Tracey A."/>
            <person name="Schneider V."/>
            <person name="Okimoto R."/>
            <person name="Cheng H."/>
            <person name="Hawken R."/>
            <person name="Howe K."/>
            <person name="Jarvis E.D."/>
        </authorList>
    </citation>
    <scope>NUCLEOTIDE SEQUENCE [LARGE SCALE GENOMIC DNA]</scope>
    <source>
        <strain evidence="10">Broiler</strain>
    </source>
</reference>
<sequence>MVLLCHCTERHRQVILSQWHCCVNRPELPPPHHPMAMAQRHHPTALPQLPWHRHHRRHPHGSNAARHPRTPHSRPTHRPWPRPPRVGPAPRTMAPSQCSHLRMRHFRSRPRAPPDALPAAAARRGAAAMSEDGSGRAMTLGEVQQLVRRKDELEAQIRACYQLLEDQKGVGMDGPLVDAEGFPRADIDLYQVRAARHSIACLQNDHKALMKQVEEALHQLHAREKEKHARDEAEARAEAMSQSLPPAFAKVNAVTPESPASTSGLQVDDEIVEFGSVNVHNFKSLQNIATVVQHSEGRPLSVTVIRNGKKVHLGLTPKRWAGKGLLGCNIIPLQR</sequence>
<comment type="subunit">
    <text evidence="6">Interacts with PSMC3. Part of a transient complex (modulator) containing PSMD9, PSMC6 and PSMC3 formed during the assembly of the 26S proteasome.</text>
</comment>
<proteinExistence type="evidence at protein level"/>
<dbReference type="FunCoup" id="A0A8V1A2Q7">
    <property type="interactions" value="2630"/>
</dbReference>
<dbReference type="OrthoDB" id="72325at2759"/>
<feature type="compositionally biased region" description="Basic residues" evidence="8">
    <location>
        <begin position="52"/>
        <end position="80"/>
    </location>
</feature>
<protein>
    <recommendedName>
        <fullName evidence="2">26S proteasome non-ATPase regulatory subunit 9</fullName>
    </recommendedName>
    <alternativeName>
        <fullName evidence="4">26S proteasome regulatory subunit p27</fullName>
    </alternativeName>
</protein>
<dbReference type="FunFam" id="2.30.42.10:FF:000107">
    <property type="entry name" value="26S proteasome non-ATPase regulatory subunit 9"/>
    <property type="match status" value="1"/>
</dbReference>
<evidence type="ECO:0000256" key="4">
    <source>
        <dbReference type="ARBA" id="ARBA00030007"/>
    </source>
</evidence>
<evidence type="ECO:0000313" key="11">
    <source>
        <dbReference type="Proteomes" id="UP000000539"/>
    </source>
</evidence>
<evidence type="ECO:0000259" key="9">
    <source>
        <dbReference type="SMART" id="SM00228"/>
    </source>
</evidence>
<feature type="region of interest" description="Disordered" evidence="8">
    <location>
        <begin position="52"/>
        <end position="99"/>
    </location>
</feature>
<dbReference type="Ensembl" id="ENSGALT00010061993.1">
    <property type="protein sequence ID" value="ENSGALP00010038286.1"/>
    <property type="gene ID" value="ENSGALG00010025387.1"/>
</dbReference>
<evidence type="ECO:0000256" key="8">
    <source>
        <dbReference type="SAM" id="MobiDB-lite"/>
    </source>
</evidence>
<name>A0A8V1A2Q7_CHICK</name>
<reference evidence="10" key="2">
    <citation type="submission" date="2025-08" db="UniProtKB">
        <authorList>
            <consortium name="Ensembl"/>
        </authorList>
    </citation>
    <scope>IDENTIFICATION</scope>
    <source>
        <strain evidence="10">broiler</strain>
    </source>
</reference>
<dbReference type="InterPro" id="IPR040815">
    <property type="entry name" value="Nas2_N"/>
</dbReference>
<evidence type="ECO:0000313" key="10">
    <source>
        <dbReference type="Ensembl" id="ENSGALP00010038286.1"/>
    </source>
</evidence>
<dbReference type="SMART" id="SM00228">
    <property type="entry name" value="PDZ"/>
    <property type="match status" value="1"/>
</dbReference>
<dbReference type="Pfam" id="PF13180">
    <property type="entry name" value="PDZ_2"/>
    <property type="match status" value="1"/>
</dbReference>
<dbReference type="GO" id="GO:0005737">
    <property type="term" value="C:cytoplasm"/>
    <property type="evidence" value="ECO:0000318"/>
    <property type="project" value="GO_Central"/>
</dbReference>
<feature type="coiled-coil region" evidence="7">
    <location>
        <begin position="136"/>
        <end position="163"/>
    </location>
</feature>
<evidence type="ECO:0000256" key="6">
    <source>
        <dbReference type="ARBA" id="ARBA00062195"/>
    </source>
</evidence>
<evidence type="ECO:0000256" key="2">
    <source>
        <dbReference type="ARBA" id="ARBA00014937"/>
    </source>
</evidence>
<dbReference type="Pfam" id="PF18265">
    <property type="entry name" value="Nas2_N"/>
    <property type="match status" value="1"/>
</dbReference>
<dbReference type="InterPro" id="IPR035269">
    <property type="entry name" value="PSMD9"/>
</dbReference>
<evidence type="ECO:0000256" key="5">
    <source>
        <dbReference type="ARBA" id="ARBA00054581"/>
    </source>
</evidence>
<dbReference type="GeneTree" id="ENSGT00390000004147"/>
<dbReference type="InterPro" id="IPR001478">
    <property type="entry name" value="PDZ"/>
</dbReference>
<evidence type="ECO:0000256" key="1">
    <source>
        <dbReference type="ARBA" id="ARBA00005256"/>
    </source>
</evidence>
<dbReference type="SUPFAM" id="SSF50156">
    <property type="entry name" value="PDZ domain-like"/>
    <property type="match status" value="1"/>
</dbReference>